<evidence type="ECO:0000313" key="11">
    <source>
        <dbReference type="Proteomes" id="UP000231632"/>
    </source>
</evidence>
<keyword evidence="3" id="KW-0813">Transport</keyword>
<keyword evidence="7 8" id="KW-0472">Membrane</keyword>
<keyword evidence="6 8" id="KW-1133">Transmembrane helix</keyword>
<dbReference type="InterPro" id="IPR051475">
    <property type="entry name" value="Diverse_Ion_Transporter"/>
</dbReference>
<comment type="caution">
    <text evidence="10">The sequence shown here is derived from an EMBL/GenBank/DDBJ whole genome shotgun (WGS) entry which is preliminary data.</text>
</comment>
<dbReference type="CDD" id="cd01116">
    <property type="entry name" value="P_permease"/>
    <property type="match status" value="1"/>
</dbReference>
<dbReference type="GO" id="GO:0005886">
    <property type="term" value="C:plasma membrane"/>
    <property type="evidence" value="ECO:0007669"/>
    <property type="project" value="UniProtKB-SubCell"/>
</dbReference>
<comment type="subcellular location">
    <subcellularLocation>
        <location evidence="1">Cell membrane</location>
        <topology evidence="1">Multi-pass membrane protein</topology>
    </subcellularLocation>
</comment>
<protein>
    <submittedName>
        <fullName evidence="10">Arsenical pump membrane protein</fullName>
    </submittedName>
</protein>
<comment type="similarity">
    <text evidence="2">Belongs to the CitM (TC 2.A.11) transporter family.</text>
</comment>
<evidence type="ECO:0000256" key="3">
    <source>
        <dbReference type="ARBA" id="ARBA00022448"/>
    </source>
</evidence>
<dbReference type="InterPro" id="IPR004680">
    <property type="entry name" value="Cit_transptr-like_dom"/>
</dbReference>
<feature type="transmembrane region" description="Helical" evidence="8">
    <location>
        <begin position="64"/>
        <end position="84"/>
    </location>
</feature>
<evidence type="ECO:0000256" key="5">
    <source>
        <dbReference type="ARBA" id="ARBA00022692"/>
    </source>
</evidence>
<dbReference type="PANTHER" id="PTHR43568:SF1">
    <property type="entry name" value="P PROTEIN"/>
    <property type="match status" value="1"/>
</dbReference>
<sequence>MHNTGEHIAASVIFGLDPTWVAVSILLVVYAFIMMERFNRAVLSLLGAGLMILCGVVTQQQAVAGVDFNTIGLLTGMMVIVAISQKTGMFQYVAIKAAKMVKGEPWGILVMLSVVTAVFSAFLDNVTTVLLIAPVTLLITDALGVKPYPYLFAQILASNIGGTATLIGDPPNIMIGSAANLSFYDFLVNLMPITPVIFVVILLAIWFMFGRDLHASEENKALVMRFDENEAIKDVPLLKKSLAVLFLVIGGFTVAHSFHLEPASIAMFGAAVLLLLQTLGQSLHDKDHAYEGVMAEVEWTTIFFFVGLFIVVTGVEHTGVIEMLAHKTLELTGGDFVATAGAILWVSAIASALIDNIPFVATMIPLIQSMAPTFGGSEALVPLWWALALGACLGGNGSLIGASANLIVAGFAQRAGHPIAFLVFMKHAFGLMLISIAIAHAYLYFRYLS</sequence>
<evidence type="ECO:0000256" key="4">
    <source>
        <dbReference type="ARBA" id="ARBA00022475"/>
    </source>
</evidence>
<feature type="transmembrane region" description="Helical" evidence="8">
    <location>
        <begin position="419"/>
        <end position="445"/>
    </location>
</feature>
<evidence type="ECO:0000256" key="8">
    <source>
        <dbReference type="SAM" id="Phobius"/>
    </source>
</evidence>
<dbReference type="Proteomes" id="UP000231632">
    <property type="component" value="Unassembled WGS sequence"/>
</dbReference>
<dbReference type="STRING" id="1921010.MMIC_P1904"/>
<accession>A0A1L8CPR8</accession>
<keyword evidence="4" id="KW-1003">Cell membrane</keyword>
<proteinExistence type="inferred from homology"/>
<dbReference type="InterPro" id="IPR000802">
    <property type="entry name" value="Arsenical_pump_ArsB"/>
</dbReference>
<evidence type="ECO:0000256" key="2">
    <source>
        <dbReference type="ARBA" id="ARBA00009843"/>
    </source>
</evidence>
<feature type="transmembrane region" description="Helical" evidence="8">
    <location>
        <begin position="105"/>
        <end position="123"/>
    </location>
</feature>
<dbReference type="PANTHER" id="PTHR43568">
    <property type="entry name" value="P PROTEIN"/>
    <property type="match status" value="1"/>
</dbReference>
<dbReference type="RefSeq" id="WP_072660225.1">
    <property type="nucleotide sequence ID" value="NZ_BDFD01000017.1"/>
</dbReference>
<dbReference type="Pfam" id="PF03600">
    <property type="entry name" value="CitMHS"/>
    <property type="match status" value="1"/>
</dbReference>
<dbReference type="AlphaFoldDB" id="A0A1L8CPR8"/>
<organism evidence="10 11">
    <name type="scientific">Mariprofundus micogutta</name>
    <dbReference type="NCBI Taxonomy" id="1921010"/>
    <lineage>
        <taxon>Bacteria</taxon>
        <taxon>Pseudomonadati</taxon>
        <taxon>Pseudomonadota</taxon>
        <taxon>Candidatius Mariprofundia</taxon>
        <taxon>Mariprofundales</taxon>
        <taxon>Mariprofundaceae</taxon>
        <taxon>Mariprofundus</taxon>
    </lineage>
</organism>
<feature type="transmembrane region" description="Helical" evidence="8">
    <location>
        <begin position="186"/>
        <end position="209"/>
    </location>
</feature>
<evidence type="ECO:0000313" key="10">
    <source>
        <dbReference type="EMBL" id="GAV20926.1"/>
    </source>
</evidence>
<feature type="transmembrane region" description="Helical" evidence="8">
    <location>
        <begin position="336"/>
        <end position="364"/>
    </location>
</feature>
<evidence type="ECO:0000256" key="1">
    <source>
        <dbReference type="ARBA" id="ARBA00004651"/>
    </source>
</evidence>
<dbReference type="OrthoDB" id="9809303at2"/>
<dbReference type="PRINTS" id="PR00758">
    <property type="entry name" value="ARSENICPUMP"/>
</dbReference>
<dbReference type="EMBL" id="BDFD01000017">
    <property type="protein sequence ID" value="GAV20926.1"/>
    <property type="molecule type" value="Genomic_DNA"/>
</dbReference>
<keyword evidence="11" id="KW-1185">Reference proteome</keyword>
<feature type="transmembrane region" description="Helical" evidence="8">
    <location>
        <begin position="40"/>
        <end position="58"/>
    </location>
</feature>
<evidence type="ECO:0000256" key="7">
    <source>
        <dbReference type="ARBA" id="ARBA00023136"/>
    </source>
</evidence>
<feature type="transmembrane region" description="Helical" evidence="8">
    <location>
        <begin position="302"/>
        <end position="324"/>
    </location>
</feature>
<reference evidence="10 11" key="1">
    <citation type="journal article" date="2017" name="Arch. Microbiol.">
        <title>Mariprofundus micogutta sp. nov., a novel iron-oxidizing zetaproteobacterium isolated from a deep-sea hydrothermal field at the Bayonnaise knoll of the Izu-Ogasawara arc, and a description of Mariprofundales ord. nov. and Zetaproteobacteria classis nov.</title>
        <authorList>
            <person name="Makita H."/>
            <person name="Tanaka E."/>
            <person name="Mitsunobu S."/>
            <person name="Miyazaki M."/>
            <person name="Nunoura T."/>
            <person name="Uematsu K."/>
            <person name="Takaki Y."/>
            <person name="Nishi S."/>
            <person name="Shimamura S."/>
            <person name="Takai K."/>
        </authorList>
    </citation>
    <scope>NUCLEOTIDE SEQUENCE [LARGE SCALE GENOMIC DNA]</scope>
    <source>
        <strain evidence="10 11">ET2</strain>
    </source>
</reference>
<name>A0A1L8CPR8_9PROT</name>
<feature type="transmembrane region" description="Helical" evidence="8">
    <location>
        <begin position="384"/>
        <end position="407"/>
    </location>
</feature>
<feature type="domain" description="Citrate transporter-like" evidence="9">
    <location>
        <begin position="30"/>
        <end position="390"/>
    </location>
</feature>
<keyword evidence="5 8" id="KW-0812">Transmembrane</keyword>
<feature type="transmembrane region" description="Helical" evidence="8">
    <location>
        <begin position="265"/>
        <end position="282"/>
    </location>
</feature>
<gene>
    <name evidence="10" type="ORF">MMIC_P1904</name>
</gene>
<evidence type="ECO:0000256" key="6">
    <source>
        <dbReference type="ARBA" id="ARBA00022989"/>
    </source>
</evidence>
<dbReference type="GO" id="GO:0015105">
    <property type="term" value="F:arsenite transmembrane transporter activity"/>
    <property type="evidence" value="ECO:0007669"/>
    <property type="project" value="InterPro"/>
</dbReference>
<feature type="transmembrane region" description="Helical" evidence="8">
    <location>
        <begin position="241"/>
        <end position="258"/>
    </location>
</feature>
<feature type="transmembrane region" description="Helical" evidence="8">
    <location>
        <begin position="12"/>
        <end position="33"/>
    </location>
</feature>
<evidence type="ECO:0000259" key="9">
    <source>
        <dbReference type="Pfam" id="PF03600"/>
    </source>
</evidence>